<dbReference type="PANTHER" id="PTHR11036:SF80">
    <property type="entry name" value="SEMAPHORIN-7A"/>
    <property type="match status" value="1"/>
</dbReference>
<evidence type="ECO:0000313" key="10">
    <source>
        <dbReference type="EMBL" id="OWK08824.1"/>
    </source>
</evidence>
<dbReference type="GO" id="GO:0005178">
    <property type="term" value="F:integrin binding"/>
    <property type="evidence" value="ECO:0007669"/>
    <property type="project" value="TreeGrafter"/>
</dbReference>
<evidence type="ECO:0000256" key="4">
    <source>
        <dbReference type="ARBA" id="ARBA00022782"/>
    </source>
</evidence>
<dbReference type="SUPFAM" id="SSF101912">
    <property type="entry name" value="Sema domain"/>
    <property type="match status" value="1"/>
</dbReference>
<evidence type="ECO:0000256" key="8">
    <source>
        <dbReference type="ARBA" id="ARBA00023180"/>
    </source>
</evidence>
<evidence type="ECO:0000256" key="3">
    <source>
        <dbReference type="ARBA" id="ARBA00022473"/>
    </source>
</evidence>
<dbReference type="InterPro" id="IPR027231">
    <property type="entry name" value="Semaphorin"/>
</dbReference>
<proteinExistence type="inferred from homology"/>
<dbReference type="GO" id="GO:0007229">
    <property type="term" value="P:integrin-mediated signaling pathway"/>
    <property type="evidence" value="ECO:0007669"/>
    <property type="project" value="TreeGrafter"/>
</dbReference>
<protein>
    <recommendedName>
        <fullName evidence="9">PSI domain-containing protein</fullName>
    </recommendedName>
</protein>
<dbReference type="InterPro" id="IPR013783">
    <property type="entry name" value="Ig-like_fold"/>
</dbReference>
<keyword evidence="11" id="KW-1185">Reference proteome</keyword>
<organism evidence="10 11">
    <name type="scientific">Cervus elaphus hippelaphus</name>
    <name type="common">European red deer</name>
    <dbReference type="NCBI Taxonomy" id="46360"/>
    <lineage>
        <taxon>Eukaryota</taxon>
        <taxon>Metazoa</taxon>
        <taxon>Chordata</taxon>
        <taxon>Craniata</taxon>
        <taxon>Vertebrata</taxon>
        <taxon>Euteleostomi</taxon>
        <taxon>Mammalia</taxon>
        <taxon>Eutheria</taxon>
        <taxon>Laurasiatheria</taxon>
        <taxon>Artiodactyla</taxon>
        <taxon>Ruminantia</taxon>
        <taxon>Pecora</taxon>
        <taxon>Cervidae</taxon>
        <taxon>Cervinae</taxon>
        <taxon>Cervus</taxon>
    </lineage>
</organism>
<comment type="subcellular location">
    <subcellularLocation>
        <location evidence="1">Membrane</location>
    </subcellularLocation>
</comment>
<feature type="domain" description="PSI" evidence="9">
    <location>
        <begin position="91"/>
        <end position="165"/>
    </location>
</feature>
<keyword evidence="4" id="KW-0221">Differentiation</keyword>
<keyword evidence="5" id="KW-0524">Neurogenesis</keyword>
<dbReference type="GO" id="GO:0030215">
    <property type="term" value="F:semaphorin receptor binding"/>
    <property type="evidence" value="ECO:0007669"/>
    <property type="project" value="InterPro"/>
</dbReference>
<evidence type="ECO:0000313" key="11">
    <source>
        <dbReference type="Proteomes" id="UP000242450"/>
    </source>
</evidence>
<dbReference type="GO" id="GO:0030335">
    <property type="term" value="P:positive regulation of cell migration"/>
    <property type="evidence" value="ECO:0007669"/>
    <property type="project" value="TreeGrafter"/>
</dbReference>
<reference evidence="10 11" key="1">
    <citation type="journal article" date="2018" name="Mol. Genet. Genomics">
        <title>The red deer Cervus elaphus genome CerEla1.0: sequencing, annotating, genes, and chromosomes.</title>
        <authorList>
            <person name="Bana N.A."/>
            <person name="Nyiri A."/>
            <person name="Nagy J."/>
            <person name="Frank K."/>
            <person name="Nagy T."/>
            <person name="Steger V."/>
            <person name="Schiller M."/>
            <person name="Lakatos P."/>
            <person name="Sugar L."/>
            <person name="Horn P."/>
            <person name="Barta E."/>
            <person name="Orosz L."/>
        </authorList>
    </citation>
    <scope>NUCLEOTIDE SEQUENCE [LARGE SCALE GENOMIC DNA]</scope>
    <source>
        <strain evidence="10">Hungarian</strain>
    </source>
</reference>
<comment type="caution">
    <text evidence="10">The sequence shown here is derived from an EMBL/GenBank/DDBJ whole genome shotgun (WGS) entry which is preliminary data.</text>
</comment>
<dbReference type="PANTHER" id="PTHR11036">
    <property type="entry name" value="SEMAPHORIN"/>
    <property type="match status" value="1"/>
</dbReference>
<dbReference type="GO" id="GO:0071526">
    <property type="term" value="P:semaphorin-plexin signaling pathway"/>
    <property type="evidence" value="ECO:0007669"/>
    <property type="project" value="TreeGrafter"/>
</dbReference>
<evidence type="ECO:0000256" key="5">
    <source>
        <dbReference type="ARBA" id="ARBA00022902"/>
    </source>
</evidence>
<dbReference type="GO" id="GO:0045499">
    <property type="term" value="F:chemorepellent activity"/>
    <property type="evidence" value="ECO:0007669"/>
    <property type="project" value="TreeGrafter"/>
</dbReference>
<dbReference type="GO" id="GO:0001755">
    <property type="term" value="P:neural crest cell migration"/>
    <property type="evidence" value="ECO:0007669"/>
    <property type="project" value="TreeGrafter"/>
</dbReference>
<comment type="similarity">
    <text evidence="2">Belongs to the semaphorin family.</text>
</comment>
<sequence length="230" mass="25665">HAGQDHVDFGSTEPHTVLFHEPGSSSVWVNIGSTKGSCRDKQDCENYITLLEKQNEGLLACGTNARHPSCWILRKLYVNSQWEVSQVPLDLCEVYTGGCHGCLMARDPYCGWYQDRCVSIYSSQEGENREGAGPVASCFLSLSLPSNSRPVLQSINPVEPHKGCPNPKPEQAPLQKVSLAQNSRYYLSCPMESRHATYSWRHENSVEQSCEPGHQSPNCILFIENLTDLH</sequence>
<dbReference type="GO" id="GO:0009897">
    <property type="term" value="C:external side of plasma membrane"/>
    <property type="evidence" value="ECO:0007669"/>
    <property type="project" value="TreeGrafter"/>
</dbReference>
<dbReference type="InterPro" id="IPR015943">
    <property type="entry name" value="WD40/YVTN_repeat-like_dom_sf"/>
</dbReference>
<dbReference type="Gene3D" id="2.60.40.10">
    <property type="entry name" value="Immunoglobulins"/>
    <property type="match status" value="1"/>
</dbReference>
<dbReference type="GO" id="GO:0007411">
    <property type="term" value="P:axon guidance"/>
    <property type="evidence" value="ECO:0007669"/>
    <property type="project" value="TreeGrafter"/>
</dbReference>
<dbReference type="InterPro" id="IPR016201">
    <property type="entry name" value="PSI"/>
</dbReference>
<dbReference type="SMART" id="SM00423">
    <property type="entry name" value="PSI"/>
    <property type="match status" value="1"/>
</dbReference>
<evidence type="ECO:0000256" key="2">
    <source>
        <dbReference type="ARBA" id="ARBA00009492"/>
    </source>
</evidence>
<keyword evidence="3" id="KW-0217">Developmental protein</keyword>
<dbReference type="Gene3D" id="3.30.1680.10">
    <property type="entry name" value="ligand-binding face of the semaphorins, domain 2"/>
    <property type="match status" value="1"/>
</dbReference>
<evidence type="ECO:0000256" key="6">
    <source>
        <dbReference type="ARBA" id="ARBA00023136"/>
    </source>
</evidence>
<keyword evidence="6" id="KW-0472">Membrane</keyword>
<evidence type="ECO:0000256" key="7">
    <source>
        <dbReference type="ARBA" id="ARBA00023157"/>
    </source>
</evidence>
<dbReference type="Gene3D" id="2.130.10.10">
    <property type="entry name" value="YVTN repeat-like/Quinoprotein amine dehydrogenase"/>
    <property type="match status" value="1"/>
</dbReference>
<dbReference type="Proteomes" id="UP000242450">
    <property type="component" value="Chromosome 13"/>
</dbReference>
<dbReference type="Pfam" id="PF01437">
    <property type="entry name" value="PSI"/>
    <property type="match status" value="1"/>
</dbReference>
<evidence type="ECO:0000259" key="9">
    <source>
        <dbReference type="SMART" id="SM00423"/>
    </source>
</evidence>
<keyword evidence="7" id="KW-1015">Disulfide bond</keyword>
<evidence type="ECO:0000256" key="1">
    <source>
        <dbReference type="ARBA" id="ARBA00004370"/>
    </source>
</evidence>
<dbReference type="OrthoDB" id="9945363at2759"/>
<feature type="non-terminal residue" evidence="10">
    <location>
        <position position="1"/>
    </location>
</feature>
<dbReference type="GO" id="GO:0050727">
    <property type="term" value="P:regulation of inflammatory response"/>
    <property type="evidence" value="ECO:0007669"/>
    <property type="project" value="TreeGrafter"/>
</dbReference>
<dbReference type="InterPro" id="IPR036352">
    <property type="entry name" value="Semap_dom_sf"/>
</dbReference>
<dbReference type="InterPro" id="IPR002165">
    <property type="entry name" value="Plexin_repeat"/>
</dbReference>
<dbReference type="SUPFAM" id="SSF103575">
    <property type="entry name" value="Plexin repeat"/>
    <property type="match status" value="1"/>
</dbReference>
<keyword evidence="8" id="KW-0325">Glycoprotein</keyword>
<gene>
    <name evidence="10" type="ORF">Celaphus_00015373</name>
</gene>
<dbReference type="AlphaFoldDB" id="A0A212CSL1"/>
<dbReference type="EMBL" id="MKHE01000013">
    <property type="protein sequence ID" value="OWK08824.1"/>
    <property type="molecule type" value="Genomic_DNA"/>
</dbReference>
<name>A0A212CSL1_CEREH</name>
<accession>A0A212CSL1</accession>